<evidence type="ECO:0000313" key="5">
    <source>
        <dbReference type="Proteomes" id="UP000316079"/>
    </source>
</evidence>
<dbReference type="GO" id="GO:0051015">
    <property type="term" value="F:actin filament binding"/>
    <property type="evidence" value="ECO:0007669"/>
    <property type="project" value="TreeGrafter"/>
</dbReference>
<accession>A0A553QEM9</accession>
<proteinExistence type="predicted"/>
<evidence type="ECO:0000313" key="4">
    <source>
        <dbReference type="EMBL" id="TRY88383.1"/>
    </source>
</evidence>
<sequence>AVSRVYSAAGGSSSLCGSFDSCCSGTFNTQHQMPSASLIGCRDNRERVMLSTLSRAPQVCLRRESACVAMPVSGEELVCPKFQPNIFDSSRCHDCLRHKHLHTTERVHEEVGAHSGGQKEKKEDEEQESSEAKEDSDGLSLVSSYCDVSRGGRDLEEGSLCILSPECELSVYECDSDDDHSSDSEPESSAYSCSAGTEPDSTLPRLPLSFRSGMTRGWPDAVQGRRDGLGNMNDRPDRDSGYFSLGRASGNRFQNKSPPAPFRHSERGHPIPNNKSPEPKASIPFRNPDLGLPSQRRASEGQGWEDSQQDPPESQMSPLDLSAEIEALAGPRALSPTPFKQAESIGSSSRRNARGGHTSPLRQSPMPNVSQREISHSRSSSPFRHGESGRAGLRSCAFSQGQGRCQTGSSQKTFKSFGSAVGTMSRSASYMDLKGSLRKSESPGAAVGSSVLRAASPNFQSRYEAPAIRKKEAKGFSYEKHHGKPLFSADCSDSRSQSPSRWSPDVRKNEMISSSYIYNNSSAARNNSRHQSPVRRSNEGQTVRKNSEHEQALNSSKMPFLSLSSSPDHMGADKPRSASPVRKGYGTVSQSELRYTYSGRSYERKTPSPSRKNFDAQNLVLKKTEPKTSFQRDDVNSSSGRGHQRHHPMTSMHNSDSRHVSSNQKSRSPSPDFSRTSENRRNVSRLSQSLADHIPLKKNTSERTCIAPYSTGSQPHNEPPWRGSTYSHQSQSVQRHFSPSRYSTEKKHNVSFEKSVGDQSQSSFKKNSLKGQTGTSKPRPRMPSHPINTHSSSQSSLNSDSSHVSGTSSGMNREEYSKMADLPKIKTVLQREGSSLLPRDEGQVKQETSRYKPASHSQSKAPHSDWDELEEEREERFSVSRARSPSPRHPQRASSPSSEHQASSKQRSRDSGHRQPDLLNFKKGWMSKLDDSGEWRKHWFVLTDAGLKYYRDAAAEEIDLKACLKVSEFEVEKNYGFQIQTREGVFTLSAMTAGIRRNWIEILKKNVRPSSSPDLTQLANCCTDKQKPAQRLHSQSEASSASVNTAHNKFDYVELSPVATPTSLLSNQRESGEGQVKDHSQWQEEHSRENDMEPVLSRKGAGHSSEQKRMEEMIEKKWAEFERLPIKSMRSLPLMGSANQALEREVASLKQQLLDLGVGHRGSGAGSEEQGAESTSIEALQEMNKYLRGLGLGLVDRGVGHGEWGKGSDGKWAESRCCELLQKIEQIHTQTLQELEERHTLAIGEMRRERDAVLKEEADATARVVEALQTAHQEELQRLMLLRDAHSMDTLTLSTLQQEEVCSLRRELQCVSERYSQKCVELNRAQQTHSEISRHLEELTTHNQELQERLSEQMGVVRSLVTGQSSEDAPPEGRERSWCEMQVNSNAGDQVSRGGAYEALGQCCELQMVLLRLREGELHRMHLEISRLQNQLHLLTTEKSGVCERYHQVCEELKMMKSRSEREAETLREYMRLAHRADQTHSESG</sequence>
<feature type="coiled-coil region" evidence="1">
    <location>
        <begin position="1329"/>
        <end position="1356"/>
    </location>
</feature>
<feature type="compositionally biased region" description="Polar residues" evidence="2">
    <location>
        <begin position="305"/>
        <end position="317"/>
    </location>
</feature>
<feature type="compositionally biased region" description="Polar residues" evidence="2">
    <location>
        <begin position="660"/>
        <end position="674"/>
    </location>
</feature>
<feature type="compositionally biased region" description="Basic and acidic residues" evidence="2">
    <location>
        <begin position="907"/>
        <end position="916"/>
    </location>
</feature>
<evidence type="ECO:0000256" key="1">
    <source>
        <dbReference type="SAM" id="Coils"/>
    </source>
</evidence>
<feature type="region of interest" description="Disordered" evidence="2">
    <location>
        <begin position="106"/>
        <end position="138"/>
    </location>
</feature>
<dbReference type="InterPro" id="IPR001849">
    <property type="entry name" value="PH_domain"/>
</dbReference>
<dbReference type="PROSITE" id="PS50003">
    <property type="entry name" value="PH_DOMAIN"/>
    <property type="match status" value="1"/>
</dbReference>
<dbReference type="InterPro" id="IPR011993">
    <property type="entry name" value="PH-like_dom_sf"/>
</dbReference>
<feature type="compositionally biased region" description="Low complexity" evidence="2">
    <location>
        <begin position="555"/>
        <end position="567"/>
    </location>
</feature>
<feature type="compositionally biased region" description="Basic and acidic residues" evidence="2">
    <location>
        <begin position="1070"/>
        <end position="1091"/>
    </location>
</feature>
<feature type="compositionally biased region" description="Low complexity" evidence="2">
    <location>
        <begin position="488"/>
        <end position="503"/>
    </location>
</feature>
<dbReference type="GO" id="GO:0015629">
    <property type="term" value="C:actin cytoskeleton"/>
    <property type="evidence" value="ECO:0007669"/>
    <property type="project" value="TreeGrafter"/>
</dbReference>
<feature type="domain" description="PH" evidence="3">
    <location>
        <begin position="919"/>
        <end position="1008"/>
    </location>
</feature>
<feature type="compositionally biased region" description="Polar residues" evidence="2">
    <location>
        <begin position="360"/>
        <end position="369"/>
    </location>
</feature>
<feature type="compositionally biased region" description="Polar residues" evidence="2">
    <location>
        <begin position="530"/>
        <end position="544"/>
    </location>
</feature>
<organism evidence="4 5">
    <name type="scientific">Danionella cerebrum</name>
    <dbReference type="NCBI Taxonomy" id="2873325"/>
    <lineage>
        <taxon>Eukaryota</taxon>
        <taxon>Metazoa</taxon>
        <taxon>Chordata</taxon>
        <taxon>Craniata</taxon>
        <taxon>Vertebrata</taxon>
        <taxon>Euteleostomi</taxon>
        <taxon>Actinopterygii</taxon>
        <taxon>Neopterygii</taxon>
        <taxon>Teleostei</taxon>
        <taxon>Ostariophysi</taxon>
        <taxon>Cypriniformes</taxon>
        <taxon>Danionidae</taxon>
        <taxon>Danioninae</taxon>
        <taxon>Danionella</taxon>
    </lineage>
</organism>
<feature type="compositionally biased region" description="Polar residues" evidence="2">
    <location>
        <begin position="757"/>
        <end position="776"/>
    </location>
</feature>
<comment type="caution">
    <text evidence="4">The sequence shown here is derived from an EMBL/GenBank/DDBJ whole genome shotgun (WGS) entry which is preliminary data.</text>
</comment>
<dbReference type="Pfam" id="PF00169">
    <property type="entry name" value="PH"/>
    <property type="match status" value="1"/>
</dbReference>
<feature type="compositionally biased region" description="Basic and acidic residues" evidence="2">
    <location>
        <begin position="106"/>
        <end position="136"/>
    </location>
</feature>
<dbReference type="PANTHER" id="PTHR17271:SF10">
    <property type="entry name" value="TRIO AND F-ACTIN-BINDING PROTEIN"/>
    <property type="match status" value="1"/>
</dbReference>
<feature type="region of interest" description="Disordered" evidence="2">
    <location>
        <begin position="828"/>
        <end position="918"/>
    </location>
</feature>
<keyword evidence="5" id="KW-1185">Reference proteome</keyword>
<dbReference type="Gene3D" id="2.30.29.30">
    <property type="entry name" value="Pleckstrin-homology domain (PH domain)/Phosphotyrosine-binding domain (PTB)"/>
    <property type="match status" value="1"/>
</dbReference>
<dbReference type="Proteomes" id="UP000316079">
    <property type="component" value="Unassembled WGS sequence"/>
</dbReference>
<feature type="region of interest" description="Disordered" evidence="2">
    <location>
        <begin position="434"/>
        <end position="813"/>
    </location>
</feature>
<dbReference type="GO" id="GO:1900026">
    <property type="term" value="P:positive regulation of substrate adhesion-dependent cell spreading"/>
    <property type="evidence" value="ECO:0007669"/>
    <property type="project" value="TreeGrafter"/>
</dbReference>
<feature type="compositionally biased region" description="Low complexity" evidence="2">
    <location>
        <begin position="791"/>
        <end position="809"/>
    </location>
</feature>
<reference evidence="4 5" key="1">
    <citation type="journal article" date="2019" name="Sci. Data">
        <title>Hybrid genome assembly and annotation of Danionella translucida.</title>
        <authorList>
            <person name="Kadobianskyi M."/>
            <person name="Schulze L."/>
            <person name="Schuelke M."/>
            <person name="Judkewitz B."/>
        </authorList>
    </citation>
    <scope>NUCLEOTIDE SEQUENCE [LARGE SCALE GENOMIC DNA]</scope>
    <source>
        <strain evidence="4 5">Bolton</strain>
    </source>
</reference>
<evidence type="ECO:0000256" key="2">
    <source>
        <dbReference type="SAM" id="MobiDB-lite"/>
    </source>
</evidence>
<dbReference type="STRING" id="623744.A0A553QEM9"/>
<dbReference type="SMART" id="SM00233">
    <property type="entry name" value="PH"/>
    <property type="match status" value="1"/>
</dbReference>
<feature type="compositionally biased region" description="Polar residues" evidence="2">
    <location>
        <begin position="397"/>
        <end position="415"/>
    </location>
</feature>
<dbReference type="EMBL" id="SRMA01026048">
    <property type="protein sequence ID" value="TRY88383.1"/>
    <property type="molecule type" value="Genomic_DNA"/>
</dbReference>
<feature type="non-terminal residue" evidence="4">
    <location>
        <position position="1"/>
    </location>
</feature>
<dbReference type="SUPFAM" id="SSF50729">
    <property type="entry name" value="PH domain-like"/>
    <property type="match status" value="1"/>
</dbReference>
<feature type="compositionally biased region" description="Polar residues" evidence="2">
    <location>
        <begin position="724"/>
        <end position="742"/>
    </location>
</feature>
<gene>
    <name evidence="4" type="ORF">DNTS_018299</name>
</gene>
<dbReference type="InterPro" id="IPR052223">
    <property type="entry name" value="Actin_Cytoskeleton_Reg"/>
</dbReference>
<feature type="compositionally biased region" description="Acidic residues" evidence="2">
    <location>
        <begin position="174"/>
        <end position="186"/>
    </location>
</feature>
<feature type="compositionally biased region" description="Basic and acidic residues" evidence="2">
    <location>
        <begin position="622"/>
        <end position="635"/>
    </location>
</feature>
<evidence type="ECO:0000259" key="3">
    <source>
        <dbReference type="PROSITE" id="PS50003"/>
    </source>
</evidence>
<feature type="coiled-coil region" evidence="1">
    <location>
        <begin position="1218"/>
        <end position="1252"/>
    </location>
</feature>
<keyword evidence="1" id="KW-0175">Coiled coil</keyword>
<dbReference type="OrthoDB" id="9942268at2759"/>
<feature type="compositionally biased region" description="Low complexity" evidence="2">
    <location>
        <begin position="894"/>
        <end position="904"/>
    </location>
</feature>
<dbReference type="PANTHER" id="PTHR17271">
    <property type="entry name" value="PLECKSTRIN HOMOLOGY PH DOMAIN-CONTAINING PROTEIN"/>
    <property type="match status" value="1"/>
</dbReference>
<feature type="compositionally biased region" description="Basic and acidic residues" evidence="2">
    <location>
        <begin position="838"/>
        <end position="850"/>
    </location>
</feature>
<feature type="region of interest" description="Disordered" evidence="2">
    <location>
        <begin position="174"/>
        <end position="415"/>
    </location>
</feature>
<protein>
    <recommendedName>
        <fullName evidence="3">PH domain-containing protein</fullName>
    </recommendedName>
</protein>
<feature type="compositionally biased region" description="Low complexity" evidence="2">
    <location>
        <begin position="512"/>
        <end position="526"/>
    </location>
</feature>
<feature type="region of interest" description="Disordered" evidence="2">
    <location>
        <begin position="1064"/>
        <end position="1108"/>
    </location>
</feature>
<feature type="compositionally biased region" description="Basic and acidic residues" evidence="2">
    <location>
        <begin position="467"/>
        <end position="480"/>
    </location>
</feature>
<feature type="compositionally biased region" description="Basic and acidic residues" evidence="2">
    <location>
        <begin position="223"/>
        <end position="240"/>
    </location>
</feature>
<name>A0A553QEM9_9TELE</name>